<proteinExistence type="predicted"/>
<name>A0A1H9C5L6_9FLAO</name>
<dbReference type="InterPro" id="IPR041662">
    <property type="entry name" value="SusD-like_2"/>
</dbReference>
<dbReference type="PROSITE" id="PS51257">
    <property type="entry name" value="PROKAR_LIPOPROTEIN"/>
    <property type="match status" value="1"/>
</dbReference>
<dbReference type="Pfam" id="PF12771">
    <property type="entry name" value="SusD-like_2"/>
    <property type="match status" value="1"/>
</dbReference>
<dbReference type="SUPFAM" id="SSF48452">
    <property type="entry name" value="TPR-like"/>
    <property type="match status" value="1"/>
</dbReference>
<dbReference type="Gene3D" id="1.25.40.390">
    <property type="match status" value="1"/>
</dbReference>
<gene>
    <name evidence="1" type="ORF">SAMN05444005_10463</name>
</gene>
<dbReference type="InterPro" id="IPR011990">
    <property type="entry name" value="TPR-like_helical_dom_sf"/>
</dbReference>
<organism evidence="1 2">
    <name type="scientific">Flavobacterium urocaniciphilum</name>
    <dbReference type="NCBI Taxonomy" id="1299341"/>
    <lineage>
        <taxon>Bacteria</taxon>
        <taxon>Pseudomonadati</taxon>
        <taxon>Bacteroidota</taxon>
        <taxon>Flavobacteriia</taxon>
        <taxon>Flavobacteriales</taxon>
        <taxon>Flavobacteriaceae</taxon>
        <taxon>Flavobacterium</taxon>
    </lineage>
</organism>
<sequence>MKKSIYKNFIIALATVTTLVSCDDYLDVNNDPNNPSSENIKPENVLAATQVYTYNVLSGNISNSPDDIGNRNGMNQLGNLMMNNWTRDVGASNSSYYFNEHTYNVTSDFYSNIFENLMLRTSNYTFIQNTEDANYENYKAIAKIMKSFYFQYLVDLYGDIPYSEAHKRGQNLTPTYDDDMAIYRNLVVQLEQAVDLIDNAPSTALNPGANDVMLQGNMSMWKKFANTLKLRILIRESEKASSAAYIQSEINELVNSNAQFLGPNDNVKINPGYNNNKPNGFASLFLNSSGNVLNNYSSTAATKYTIDYLTNTNDSRIGRIYSQANGGGYAGHQQGDILSPATNYPVSHIGPALLMNNSQDGIIFTAAESLLLQAEAVQKGLMPGVAKNLYESGITESYKLLGLTPSDASAYYGQAISLVNWNASAGDELEAIINQKWIALNGINGIETWIENTRTGYPSHVPLSTVAPGTSRPVRLLYPSSEISGNTANVPAQTESMAFTSRVFWNQ</sequence>
<keyword evidence="2" id="KW-1185">Reference proteome</keyword>
<dbReference type="EMBL" id="FOEI01000004">
    <property type="protein sequence ID" value="SEP96575.1"/>
    <property type="molecule type" value="Genomic_DNA"/>
</dbReference>
<dbReference type="STRING" id="1299341.SAMN05444005_10463"/>
<dbReference type="AlphaFoldDB" id="A0A1H9C5L6"/>
<evidence type="ECO:0000313" key="1">
    <source>
        <dbReference type="EMBL" id="SEP96575.1"/>
    </source>
</evidence>
<evidence type="ECO:0000313" key="2">
    <source>
        <dbReference type="Proteomes" id="UP000198648"/>
    </source>
</evidence>
<protein>
    <submittedName>
        <fullName evidence="1">Starch-binding associating with outer membrane</fullName>
    </submittedName>
</protein>
<accession>A0A1H9C5L6</accession>
<reference evidence="1 2" key="1">
    <citation type="submission" date="2016-10" db="EMBL/GenBank/DDBJ databases">
        <authorList>
            <person name="de Groot N.N."/>
        </authorList>
    </citation>
    <scope>NUCLEOTIDE SEQUENCE [LARGE SCALE GENOMIC DNA]</scope>
    <source>
        <strain evidence="1 2">DSM 27078</strain>
    </source>
</reference>
<dbReference type="RefSeq" id="WP_177177152.1">
    <property type="nucleotide sequence ID" value="NZ_FOEI01000004.1"/>
</dbReference>
<dbReference type="Proteomes" id="UP000198648">
    <property type="component" value="Unassembled WGS sequence"/>
</dbReference>